<dbReference type="AlphaFoldDB" id="A0A9P0JJC5"/>
<gene>
    <name evidence="1" type="ORF">ACAOBT_LOCUS1230</name>
</gene>
<comment type="caution">
    <text evidence="1">The sequence shown here is derived from an EMBL/GenBank/DDBJ whole genome shotgun (WGS) entry which is preliminary data.</text>
</comment>
<dbReference type="EMBL" id="CAKOFQ010006662">
    <property type="protein sequence ID" value="CAH1955772.1"/>
    <property type="molecule type" value="Genomic_DNA"/>
</dbReference>
<evidence type="ECO:0000313" key="1">
    <source>
        <dbReference type="EMBL" id="CAH1955772.1"/>
    </source>
</evidence>
<keyword evidence="2" id="KW-1185">Reference proteome</keyword>
<reference evidence="1" key="1">
    <citation type="submission" date="2022-03" db="EMBL/GenBank/DDBJ databases">
        <authorList>
            <person name="Sayadi A."/>
        </authorList>
    </citation>
    <scope>NUCLEOTIDE SEQUENCE</scope>
</reference>
<evidence type="ECO:0000313" key="2">
    <source>
        <dbReference type="Proteomes" id="UP001152888"/>
    </source>
</evidence>
<name>A0A9P0JJC5_ACAOB</name>
<accession>A0A9P0JJC5</accession>
<proteinExistence type="predicted"/>
<sequence length="73" mass="8456">MHIYQLSSSNTQYSVKPQLKYYFYWSRSRHSLTVSFGSKFKMAENGADCAVRLTNISRDVSLSYIRLPPSDIN</sequence>
<organism evidence="1 2">
    <name type="scientific">Acanthoscelides obtectus</name>
    <name type="common">Bean weevil</name>
    <name type="synonym">Bruchus obtectus</name>
    <dbReference type="NCBI Taxonomy" id="200917"/>
    <lineage>
        <taxon>Eukaryota</taxon>
        <taxon>Metazoa</taxon>
        <taxon>Ecdysozoa</taxon>
        <taxon>Arthropoda</taxon>
        <taxon>Hexapoda</taxon>
        <taxon>Insecta</taxon>
        <taxon>Pterygota</taxon>
        <taxon>Neoptera</taxon>
        <taxon>Endopterygota</taxon>
        <taxon>Coleoptera</taxon>
        <taxon>Polyphaga</taxon>
        <taxon>Cucujiformia</taxon>
        <taxon>Chrysomeloidea</taxon>
        <taxon>Chrysomelidae</taxon>
        <taxon>Bruchinae</taxon>
        <taxon>Bruchini</taxon>
        <taxon>Acanthoscelides</taxon>
    </lineage>
</organism>
<protein>
    <submittedName>
        <fullName evidence="1">Uncharacterized protein</fullName>
    </submittedName>
</protein>
<dbReference type="Proteomes" id="UP001152888">
    <property type="component" value="Unassembled WGS sequence"/>
</dbReference>